<reference evidence="9 11" key="2">
    <citation type="submission" date="2019-06" db="EMBL/GenBank/DDBJ databases">
        <title>Genome sequence analysis of &gt;100 Bacillus licheniformis strains suggests intrinsic resistance to this species.</title>
        <authorList>
            <person name="Wels M."/>
            <person name="Siezen R.J."/>
            <person name="Johansen E."/>
            <person name="Stuer-Lauridsen B."/>
            <person name="Bjerre K."/>
            <person name="Nielsen B.K.K."/>
        </authorList>
    </citation>
    <scope>NUCLEOTIDE SEQUENCE [LARGE SCALE GENOMIC DNA]</scope>
    <source>
        <strain evidence="9 11">BAC-15381</strain>
    </source>
</reference>
<evidence type="ECO:0000313" key="11">
    <source>
        <dbReference type="Proteomes" id="UP000429980"/>
    </source>
</evidence>
<dbReference type="Pfam" id="PF07690">
    <property type="entry name" value="MFS_1"/>
    <property type="match status" value="1"/>
</dbReference>
<feature type="transmembrane region" description="Helical" evidence="7">
    <location>
        <begin position="51"/>
        <end position="71"/>
    </location>
</feature>
<evidence type="ECO:0000313" key="9">
    <source>
        <dbReference type="EMBL" id="TWL44570.1"/>
    </source>
</evidence>
<dbReference type="PANTHER" id="PTHR43266">
    <property type="entry name" value="MACROLIDE-EFFLUX PROTEIN"/>
    <property type="match status" value="1"/>
</dbReference>
<reference evidence="8 10" key="1">
    <citation type="journal article" date="2016" name="Front. Microbiol.">
        <title>High-Level Heat Resistance of Spores of Bacillus amyloliquefaciens and Bacillus licheniformis Results from the Presence of a spoVA Operon in a Tn1546 Transposon.</title>
        <authorList>
            <person name="Berendsen E.M."/>
            <person name="Koning R.A."/>
            <person name="Boekhorst J."/>
            <person name="de Jong A."/>
            <person name="Kuipers O.P."/>
            <person name="Wells-Bennik M.H."/>
        </authorList>
    </citation>
    <scope>NUCLEOTIDE SEQUENCE [LARGE SCALE GENOMIC DNA]</scope>
    <source>
        <strain evidence="8 10">B4121</strain>
    </source>
</reference>
<feature type="transmembrane region" description="Helical" evidence="7">
    <location>
        <begin position="146"/>
        <end position="166"/>
    </location>
</feature>
<comment type="caution">
    <text evidence="8">The sequence shown here is derived from an EMBL/GenBank/DDBJ whole genome shotgun (WGS) entry which is preliminary data.</text>
</comment>
<keyword evidence="5 7" id="KW-1133">Transmembrane helix</keyword>
<comment type="subcellular location">
    <subcellularLocation>
        <location evidence="1">Cell membrane</location>
        <topology evidence="1">Multi-pass membrane protein</topology>
    </subcellularLocation>
</comment>
<evidence type="ECO:0000256" key="6">
    <source>
        <dbReference type="ARBA" id="ARBA00023136"/>
    </source>
</evidence>
<feature type="transmembrane region" description="Helical" evidence="7">
    <location>
        <begin position="228"/>
        <end position="254"/>
    </location>
</feature>
<evidence type="ECO:0008006" key="12">
    <source>
        <dbReference type="Google" id="ProtNLM"/>
    </source>
</evidence>
<gene>
    <name evidence="8" type="ORF">B4121_3597</name>
    <name evidence="9" type="ORF">CHCC15381_2576</name>
</gene>
<dbReference type="AlphaFoldDB" id="A0A6I7TSS2"/>
<dbReference type="CDD" id="cd06173">
    <property type="entry name" value="MFS_MefA_like"/>
    <property type="match status" value="1"/>
</dbReference>
<dbReference type="PANTHER" id="PTHR43266:SF8">
    <property type="entry name" value="MACROLIDE-EFFLUX PROTEIN"/>
    <property type="match status" value="1"/>
</dbReference>
<feature type="transmembrane region" description="Helical" evidence="7">
    <location>
        <begin position="12"/>
        <end position="39"/>
    </location>
</feature>
<evidence type="ECO:0000256" key="5">
    <source>
        <dbReference type="ARBA" id="ARBA00022989"/>
    </source>
</evidence>
<keyword evidence="11" id="KW-1185">Reference proteome</keyword>
<evidence type="ECO:0000313" key="10">
    <source>
        <dbReference type="Proteomes" id="UP000185604"/>
    </source>
</evidence>
<dbReference type="Proteomes" id="UP000429980">
    <property type="component" value="Unassembled WGS sequence"/>
</dbReference>
<feature type="transmembrane region" description="Helical" evidence="7">
    <location>
        <begin position="318"/>
        <end position="342"/>
    </location>
</feature>
<dbReference type="GO" id="GO:0022857">
    <property type="term" value="F:transmembrane transporter activity"/>
    <property type="evidence" value="ECO:0007669"/>
    <property type="project" value="InterPro"/>
</dbReference>
<evidence type="ECO:0000256" key="7">
    <source>
        <dbReference type="SAM" id="Phobius"/>
    </source>
</evidence>
<dbReference type="InterPro" id="IPR036259">
    <property type="entry name" value="MFS_trans_sf"/>
</dbReference>
<feature type="transmembrane region" description="Helical" evidence="7">
    <location>
        <begin position="362"/>
        <end position="381"/>
    </location>
</feature>
<organism evidence="8 10">
    <name type="scientific">Bacillus paralicheniformis</name>
    <dbReference type="NCBI Taxonomy" id="1648923"/>
    <lineage>
        <taxon>Bacteria</taxon>
        <taxon>Bacillati</taxon>
        <taxon>Bacillota</taxon>
        <taxon>Bacilli</taxon>
        <taxon>Bacillales</taxon>
        <taxon>Bacillaceae</taxon>
        <taxon>Bacillus</taxon>
    </lineage>
</organism>
<evidence type="ECO:0000256" key="1">
    <source>
        <dbReference type="ARBA" id="ARBA00004651"/>
    </source>
</evidence>
<feature type="transmembrane region" description="Helical" evidence="7">
    <location>
        <begin position="387"/>
        <end position="405"/>
    </location>
</feature>
<evidence type="ECO:0000256" key="4">
    <source>
        <dbReference type="ARBA" id="ARBA00022692"/>
    </source>
</evidence>
<evidence type="ECO:0000313" key="8">
    <source>
        <dbReference type="EMBL" id="OLF90322.1"/>
    </source>
</evidence>
<dbReference type="InterPro" id="IPR011701">
    <property type="entry name" value="MFS"/>
</dbReference>
<dbReference type="EMBL" id="LKPO01000021">
    <property type="protein sequence ID" value="OLF90322.1"/>
    <property type="molecule type" value="Genomic_DNA"/>
</dbReference>
<dbReference type="GO" id="GO:0005886">
    <property type="term" value="C:plasma membrane"/>
    <property type="evidence" value="ECO:0007669"/>
    <property type="project" value="UniProtKB-SubCell"/>
</dbReference>
<keyword evidence="4 7" id="KW-0812">Transmembrane</keyword>
<dbReference type="SUPFAM" id="SSF103473">
    <property type="entry name" value="MFS general substrate transporter"/>
    <property type="match status" value="1"/>
</dbReference>
<evidence type="ECO:0000256" key="3">
    <source>
        <dbReference type="ARBA" id="ARBA00022475"/>
    </source>
</evidence>
<keyword evidence="3" id="KW-1003">Cell membrane</keyword>
<keyword evidence="2" id="KW-0813">Transport</keyword>
<dbReference type="RefSeq" id="WP_025811195.1">
    <property type="nucleotide sequence ID" value="NZ_AP023088.1"/>
</dbReference>
<sequence>MKKMFSIFQNKNYALLFFASFTSQMGGIIGLTALLFYLLDRFSNQPAYATMTELMLSLPTLAVFFLVGVFADKFDRQKIAKNCDWICMGLSIVLLLSLYLEWMPFTFAVLFLRNAVKSFFTPAQTSLIQGILSENEYSLAVGLNQMVASLFMLFGNGLGVFCYWTLGVEGAVMVDAASFALSGLLIQACRISDAVRMPNGKHSIRQLNIAGIWKDFTLGFTYILNHKLLLALVSGFVLFGVVNGGLSVMQVFILKYKLAPGNYEEMSIVLGIVFGAGFLAGSIAASLLSQKLKLYQLLILALIVCGCATISGSLVKSLWMYMVCSCFIAVSLPSINVAIGGWIPNIVNPKMMGRVQGWIHPLMMLSQSLTLLFIAWLYPAWIALESLYWLVGGSLIAVGVFYMIILPKFLALNRTADVSVD</sequence>
<feature type="transmembrane region" description="Helical" evidence="7">
    <location>
        <begin position="294"/>
        <end position="312"/>
    </location>
</feature>
<name>A0A6I7TSS2_9BACI</name>
<dbReference type="Proteomes" id="UP000185604">
    <property type="component" value="Unassembled WGS sequence"/>
</dbReference>
<dbReference type="EMBL" id="NILF01000007">
    <property type="protein sequence ID" value="TWL44570.1"/>
    <property type="molecule type" value="Genomic_DNA"/>
</dbReference>
<proteinExistence type="predicted"/>
<feature type="transmembrane region" description="Helical" evidence="7">
    <location>
        <begin position="266"/>
        <end position="287"/>
    </location>
</feature>
<evidence type="ECO:0000256" key="2">
    <source>
        <dbReference type="ARBA" id="ARBA00022448"/>
    </source>
</evidence>
<protein>
    <recommendedName>
        <fullName evidence="12">MFS transporter</fullName>
    </recommendedName>
</protein>
<dbReference type="Gene3D" id="1.20.1250.20">
    <property type="entry name" value="MFS general substrate transporter like domains"/>
    <property type="match status" value="1"/>
</dbReference>
<accession>A0A6I7TSS2</accession>
<keyword evidence="6 7" id="KW-0472">Membrane</keyword>